<dbReference type="Pfam" id="PF03372">
    <property type="entry name" value="Exo_endo_phos"/>
    <property type="match status" value="1"/>
</dbReference>
<dbReference type="PANTHER" id="PTHR43250">
    <property type="entry name" value="EXODEOXYRIBONUCLEASE III"/>
    <property type="match status" value="1"/>
</dbReference>
<feature type="site" description="Important for catalytic activity" evidence="7">
    <location>
        <position position="256"/>
    </location>
</feature>
<dbReference type="InterPro" id="IPR005135">
    <property type="entry name" value="Endo/exonuclease/phosphatase"/>
</dbReference>
<dbReference type="Gene3D" id="3.60.10.10">
    <property type="entry name" value="Endonuclease/exonuclease/phosphatase"/>
    <property type="match status" value="1"/>
</dbReference>
<dbReference type="AlphaFoldDB" id="Q3SWI8"/>
<evidence type="ECO:0000256" key="7">
    <source>
        <dbReference type="PIRSR" id="PIRSR604808-3"/>
    </source>
</evidence>
<keyword evidence="4 6" id="KW-0460">Magnesium</keyword>
<dbReference type="GO" id="GO:0006281">
    <property type="term" value="P:DNA repair"/>
    <property type="evidence" value="ECO:0007669"/>
    <property type="project" value="InterPro"/>
</dbReference>
<dbReference type="EC" id="3.1.11.2" evidence="9"/>
<dbReference type="NCBIfam" id="TIGR00633">
    <property type="entry name" value="xth"/>
    <property type="match status" value="1"/>
</dbReference>
<keyword evidence="3 9" id="KW-0378">Hydrolase</keyword>
<dbReference type="GO" id="GO:0008311">
    <property type="term" value="F:double-stranded DNA 3'-5' DNA exonuclease activity"/>
    <property type="evidence" value="ECO:0007669"/>
    <property type="project" value="UniProtKB-EC"/>
</dbReference>
<feature type="binding site" evidence="6">
    <location>
        <position position="184"/>
    </location>
    <ligand>
        <name>Mg(2+)</name>
        <dbReference type="ChEBI" id="CHEBI:18420"/>
        <label>1</label>
    </ligand>
</feature>
<dbReference type="Proteomes" id="UP000002531">
    <property type="component" value="Chromosome"/>
</dbReference>
<feature type="binding site" evidence="6">
    <location>
        <position position="285"/>
    </location>
    <ligand>
        <name>Mg(2+)</name>
        <dbReference type="ChEBI" id="CHEBI:18420"/>
        <label>1</label>
    </ligand>
</feature>
<feature type="binding site" evidence="6">
    <location>
        <position position="182"/>
    </location>
    <ligand>
        <name>Mg(2+)</name>
        <dbReference type="ChEBI" id="CHEBI:18420"/>
        <label>1</label>
    </ligand>
</feature>
<reference evidence="9 10" key="1">
    <citation type="journal article" date="2006" name="Appl. Environ. Microbiol.">
        <title>Genome sequence of the chemolithoautotrophic nitrite-oxidizing bacterium Nitrobacter winogradskyi Nb-255.</title>
        <authorList>
            <person name="Starkenburg S.R."/>
            <person name="Chain P.S."/>
            <person name="Sayavedra-Soto L.A."/>
            <person name="Hauser L."/>
            <person name="Land M.L."/>
            <person name="Larimer F.W."/>
            <person name="Malfatti S.A."/>
            <person name="Klotz M.G."/>
            <person name="Bottomley P.J."/>
            <person name="Arp D.J."/>
            <person name="Hickey W.J."/>
        </authorList>
    </citation>
    <scope>NUCLEOTIDE SEQUENCE [LARGE SCALE GENOMIC DNA]</scope>
    <source>
        <strain evidence="10">ATCC 25391 / DSM 10237 / CIP 104748 / NCIMB 11846 / Nb-255</strain>
    </source>
</reference>
<dbReference type="PROSITE" id="PS00726">
    <property type="entry name" value="AP_NUCLEASE_F1_1"/>
    <property type="match status" value="1"/>
</dbReference>
<evidence type="ECO:0000256" key="6">
    <source>
        <dbReference type="PIRSR" id="PIRSR604808-2"/>
    </source>
</evidence>
<dbReference type="GO" id="GO:0004519">
    <property type="term" value="F:endonuclease activity"/>
    <property type="evidence" value="ECO:0007669"/>
    <property type="project" value="InterPro"/>
</dbReference>
<feature type="binding site" evidence="6">
    <location>
        <position position="60"/>
    </location>
    <ligand>
        <name>Mg(2+)</name>
        <dbReference type="ChEBI" id="CHEBI:18420"/>
        <label>1</label>
    </ligand>
</feature>
<dbReference type="GO" id="GO:0003677">
    <property type="term" value="F:DNA binding"/>
    <property type="evidence" value="ECO:0007669"/>
    <property type="project" value="InterPro"/>
</dbReference>
<feature type="domain" description="Endonuclease/exonuclease/phosphatase" evidence="8">
    <location>
        <begin position="31"/>
        <end position="286"/>
    </location>
</feature>
<dbReference type="GO" id="GO:0046872">
    <property type="term" value="F:metal ion binding"/>
    <property type="evidence" value="ECO:0007669"/>
    <property type="project" value="UniProtKB-KW"/>
</dbReference>
<evidence type="ECO:0000256" key="2">
    <source>
        <dbReference type="ARBA" id="ARBA00022723"/>
    </source>
</evidence>
<feature type="binding site" evidence="6">
    <location>
        <position position="286"/>
    </location>
    <ligand>
        <name>Mg(2+)</name>
        <dbReference type="ChEBI" id="CHEBI:18420"/>
        <label>1</label>
    </ligand>
</feature>
<feature type="active site" evidence="5">
    <location>
        <position position="137"/>
    </location>
</feature>
<keyword evidence="2 6" id="KW-0479">Metal-binding</keyword>
<evidence type="ECO:0000256" key="3">
    <source>
        <dbReference type="ARBA" id="ARBA00022801"/>
    </source>
</evidence>
<keyword evidence="6" id="KW-0464">Manganese</keyword>
<dbReference type="PANTHER" id="PTHR43250:SF2">
    <property type="entry name" value="EXODEOXYRIBONUCLEASE III"/>
    <property type="match status" value="1"/>
</dbReference>
<dbReference type="InterPro" id="IPR020847">
    <property type="entry name" value="AP_endonuclease_F1_BS"/>
</dbReference>
<feature type="active site" description="Proton donor/acceptor" evidence="5">
    <location>
        <position position="182"/>
    </location>
</feature>
<name>Q3SWI8_NITWN</name>
<dbReference type="InterPro" id="IPR037493">
    <property type="entry name" value="ExoIII-like"/>
</dbReference>
<evidence type="ECO:0000256" key="4">
    <source>
        <dbReference type="ARBA" id="ARBA00022842"/>
    </source>
</evidence>
<dbReference type="InterPro" id="IPR004808">
    <property type="entry name" value="AP_endonuc_1"/>
</dbReference>
<comment type="similarity">
    <text evidence="1">Belongs to the DNA repair enzymes AP/ExoA family.</text>
</comment>
<dbReference type="KEGG" id="nwi:Nwi_0085"/>
<comment type="cofactor">
    <cofactor evidence="6">
        <name>Mg(2+)</name>
        <dbReference type="ChEBI" id="CHEBI:18420"/>
    </cofactor>
    <cofactor evidence="6">
        <name>Mn(2+)</name>
        <dbReference type="ChEBI" id="CHEBI:29035"/>
    </cofactor>
    <text evidence="6">Probably binds two magnesium or manganese ions per subunit.</text>
</comment>
<feature type="binding site" evidence="6">
    <location>
        <position position="33"/>
    </location>
    <ligand>
        <name>Mg(2+)</name>
        <dbReference type="ChEBI" id="CHEBI:18420"/>
        <label>1</label>
    </ligand>
</feature>
<evidence type="ECO:0000313" key="9">
    <source>
        <dbReference type="EMBL" id="ABA03353.1"/>
    </source>
</evidence>
<feature type="active site" description="Proton acceptor" evidence="5">
    <location>
        <position position="286"/>
    </location>
</feature>
<accession>Q3SWI8</accession>
<protein>
    <submittedName>
        <fullName evidence="9">Exodeoxyribonuclease III xth</fullName>
        <ecNumber evidence="9">3.1.11.2</ecNumber>
    </submittedName>
</protein>
<dbReference type="eggNOG" id="COG0708">
    <property type="taxonomic scope" value="Bacteria"/>
</dbReference>
<organism evidence="9 10">
    <name type="scientific">Nitrobacter winogradskyi (strain ATCC 25391 / DSM 10237 / CIP 104748 / NCIMB 11846 / Nb-255)</name>
    <dbReference type="NCBI Taxonomy" id="323098"/>
    <lineage>
        <taxon>Bacteria</taxon>
        <taxon>Pseudomonadati</taxon>
        <taxon>Pseudomonadota</taxon>
        <taxon>Alphaproteobacteria</taxon>
        <taxon>Hyphomicrobiales</taxon>
        <taxon>Nitrobacteraceae</taxon>
        <taxon>Nitrobacter</taxon>
    </lineage>
</organism>
<evidence type="ECO:0000259" key="8">
    <source>
        <dbReference type="Pfam" id="PF03372"/>
    </source>
</evidence>
<dbReference type="SUPFAM" id="SSF56219">
    <property type="entry name" value="DNase I-like"/>
    <property type="match status" value="1"/>
</dbReference>
<dbReference type="InterPro" id="IPR036691">
    <property type="entry name" value="Endo/exonu/phosph_ase_sf"/>
</dbReference>
<evidence type="ECO:0000256" key="5">
    <source>
        <dbReference type="PIRSR" id="PIRSR604808-1"/>
    </source>
</evidence>
<proteinExistence type="inferred from homology"/>
<gene>
    <name evidence="9" type="ordered locus">Nwi_0085</name>
</gene>
<dbReference type="EMBL" id="CP000115">
    <property type="protein sequence ID" value="ABA03353.1"/>
    <property type="molecule type" value="Genomic_DNA"/>
</dbReference>
<dbReference type="STRING" id="323098.Nwi_0085"/>
<dbReference type="CDD" id="cd09086">
    <property type="entry name" value="ExoIII-like_AP-endo"/>
    <property type="match status" value="1"/>
</dbReference>
<evidence type="ECO:0000256" key="1">
    <source>
        <dbReference type="ARBA" id="ARBA00007092"/>
    </source>
</evidence>
<keyword evidence="10" id="KW-1185">Reference proteome</keyword>
<feature type="site" description="Interaction with DNA substrate" evidence="7">
    <location>
        <position position="286"/>
    </location>
</feature>
<feature type="site" description="Transition state stabilizer" evidence="7">
    <location>
        <position position="184"/>
    </location>
</feature>
<evidence type="ECO:0000313" key="10">
    <source>
        <dbReference type="Proteomes" id="UP000002531"/>
    </source>
</evidence>
<dbReference type="HOGENOM" id="CLU_027539_0_0_5"/>
<dbReference type="PROSITE" id="PS51435">
    <property type="entry name" value="AP_NUCLEASE_F1_4"/>
    <property type="match status" value="1"/>
</dbReference>
<sequence length="295" mass="33678">MWERVPEHPRGRVKVRTIDRTKHPMHLTLTTWNINSVRLRIDLVARFLKAQRPDVLCLQETKCPDDAFPLKRFHRLGYEHIALNGQKGYHGVAVVSKLPFDASNIRTFCDKIDSRHVSVILGGEAGLAAPLVLHNFYVPAGGDIPDPALNPKFAHKLQFLDEMKGCAPLHPDNGDRHVLVGDLNVAPHENDVWSHKQLLKIVSHTPIECEKLLGVQDRGNWVDIARARIPMSEKVYTWWSYRAADWVAANRGRRLDHIWVSEALRDGIRDFRITRDARGWERPSDHVPVTAVIEV</sequence>